<dbReference type="Proteomes" id="UP000676336">
    <property type="component" value="Unassembled WGS sequence"/>
</dbReference>
<protein>
    <submittedName>
        <fullName evidence="2">Uncharacterized protein</fullName>
    </submittedName>
</protein>
<feature type="non-terminal residue" evidence="2">
    <location>
        <position position="1"/>
    </location>
</feature>
<sequence length="41" mass="4581">MCSTAFPDIQKECLISTDPGKYHYVAQGMLTIDNVDDAEEM</sequence>
<gene>
    <name evidence="1" type="ORF">SMN809_LOCUS32771</name>
    <name evidence="2" type="ORF">SMN809_LOCUS32789</name>
</gene>
<dbReference type="EMBL" id="CAJOBI010069732">
    <property type="protein sequence ID" value="CAF4452272.1"/>
    <property type="molecule type" value="Genomic_DNA"/>
</dbReference>
<comment type="caution">
    <text evidence="2">The sequence shown here is derived from an EMBL/GenBank/DDBJ whole genome shotgun (WGS) entry which is preliminary data.</text>
</comment>
<reference evidence="2" key="1">
    <citation type="submission" date="2021-02" db="EMBL/GenBank/DDBJ databases">
        <authorList>
            <person name="Nowell W R."/>
        </authorList>
    </citation>
    <scope>NUCLEOTIDE SEQUENCE</scope>
</reference>
<evidence type="ECO:0000313" key="1">
    <source>
        <dbReference type="EMBL" id="CAF4452272.1"/>
    </source>
</evidence>
<organism evidence="2 3">
    <name type="scientific">Rotaria magnacalcarata</name>
    <dbReference type="NCBI Taxonomy" id="392030"/>
    <lineage>
        <taxon>Eukaryota</taxon>
        <taxon>Metazoa</taxon>
        <taxon>Spiralia</taxon>
        <taxon>Gnathifera</taxon>
        <taxon>Rotifera</taxon>
        <taxon>Eurotatoria</taxon>
        <taxon>Bdelloidea</taxon>
        <taxon>Philodinida</taxon>
        <taxon>Philodinidae</taxon>
        <taxon>Rotaria</taxon>
    </lineage>
</organism>
<name>A0A8S2WNJ4_9BILA</name>
<accession>A0A8S2WNJ4</accession>
<evidence type="ECO:0000313" key="2">
    <source>
        <dbReference type="EMBL" id="CAF4452703.1"/>
    </source>
</evidence>
<proteinExistence type="predicted"/>
<dbReference type="EMBL" id="CAJOBI010069826">
    <property type="protein sequence ID" value="CAF4452703.1"/>
    <property type="molecule type" value="Genomic_DNA"/>
</dbReference>
<dbReference type="Gene3D" id="1.10.10.820">
    <property type="match status" value="1"/>
</dbReference>
<evidence type="ECO:0000313" key="3">
    <source>
        <dbReference type="Proteomes" id="UP000676336"/>
    </source>
</evidence>
<dbReference type="AlphaFoldDB" id="A0A8S2WNJ4"/>